<protein>
    <submittedName>
        <fullName evidence="1">Uncharacterized protein</fullName>
    </submittedName>
</protein>
<reference evidence="2 3" key="2">
    <citation type="submission" date="2018-12" db="EMBL/GenBank/DDBJ databases">
        <title>Genomic insights into the evolutionary origins and pathogenicity of five Vibrio parahaemolyticus strains isolated from the shrimp with acute hepatopancreatic necrosis disease (AHPND).</title>
        <authorList>
            <person name="Yang Q."/>
            <person name="Dong X."/>
            <person name="Xie G."/>
            <person name="Fu S."/>
            <person name="Zou P."/>
            <person name="Sun J."/>
            <person name="Wang Y."/>
            <person name="Huang J."/>
        </authorList>
    </citation>
    <scope>NUCLEOTIDE SEQUENCE [LARGE SCALE GENOMIC DNA]</scope>
    <source>
        <strain evidence="2 3">20160303005-1</strain>
    </source>
</reference>
<dbReference type="AlphaFoldDB" id="A0A3E1I0R4"/>
<dbReference type="EMBL" id="DACQKT010000002">
    <property type="protein sequence ID" value="HAS6676235.1"/>
    <property type="molecule type" value="Genomic_DNA"/>
</dbReference>
<evidence type="ECO:0000313" key="2">
    <source>
        <dbReference type="EMBL" id="QHH12264.1"/>
    </source>
</evidence>
<reference evidence="1" key="1">
    <citation type="journal article" date="2018" name="Genome Biol.">
        <title>SKESA: strategic k-mer extension for scrupulous assemblies.</title>
        <authorList>
            <person name="Souvorov A."/>
            <person name="Agarwala R."/>
            <person name="Lipman D.J."/>
        </authorList>
    </citation>
    <scope>NUCLEOTIDE SEQUENCE</scope>
    <source>
        <strain evidence="1">1930</strain>
    </source>
</reference>
<reference evidence="1" key="3">
    <citation type="submission" date="2019-12" db="EMBL/GenBank/DDBJ databases">
        <authorList>
            <consortium name="NCBI Pathogen Detection Project"/>
        </authorList>
    </citation>
    <scope>NUCLEOTIDE SEQUENCE</scope>
    <source>
        <strain evidence="1">1930</strain>
    </source>
</reference>
<dbReference type="EMBL" id="CP034299">
    <property type="protein sequence ID" value="QHH12264.1"/>
    <property type="molecule type" value="Genomic_DNA"/>
</dbReference>
<evidence type="ECO:0000313" key="3">
    <source>
        <dbReference type="Proteomes" id="UP000464718"/>
    </source>
</evidence>
<evidence type="ECO:0000313" key="1">
    <source>
        <dbReference type="EMBL" id="HAS6676235.1"/>
    </source>
</evidence>
<sequence>MNNFSFDATIDFVVILLENITILDKRDNCVVSLSMVCYEN</sequence>
<accession>A0A3E1I0R4</accession>
<proteinExistence type="predicted"/>
<organism evidence="1">
    <name type="scientific">Vibrio parahaemolyticus</name>
    <dbReference type="NCBI Taxonomy" id="670"/>
    <lineage>
        <taxon>Bacteria</taxon>
        <taxon>Pseudomonadati</taxon>
        <taxon>Pseudomonadota</taxon>
        <taxon>Gammaproteobacteria</taxon>
        <taxon>Vibrionales</taxon>
        <taxon>Vibrionaceae</taxon>
        <taxon>Vibrio</taxon>
    </lineage>
</organism>
<dbReference type="Proteomes" id="UP000464718">
    <property type="component" value="Chromosome ii"/>
</dbReference>
<name>A0A3E1I0R4_VIBPH</name>
<dbReference type="Proteomes" id="UP000856022">
    <property type="component" value="Unassembled WGS sequence"/>
</dbReference>
<gene>
    <name evidence="2" type="ORF">EHC69_23595</name>
    <name evidence="1" type="ORF">I7278_05355</name>
</gene>